<evidence type="ECO:0000313" key="7">
    <source>
        <dbReference type="Proteomes" id="UP000184164"/>
    </source>
</evidence>
<reference evidence="6 7" key="1">
    <citation type="submission" date="2016-11" db="EMBL/GenBank/DDBJ databases">
        <authorList>
            <person name="Jaros S."/>
            <person name="Januszkiewicz K."/>
            <person name="Wedrychowicz H."/>
        </authorList>
    </citation>
    <scope>NUCLEOTIDE SEQUENCE [LARGE SCALE GENOMIC DNA]</scope>
    <source>
        <strain evidence="6 7">DSM 26910</strain>
    </source>
</reference>
<dbReference type="RefSeq" id="WP_073001256.1">
    <property type="nucleotide sequence ID" value="NZ_FQUM01000004.1"/>
</dbReference>
<evidence type="ECO:0000256" key="1">
    <source>
        <dbReference type="ARBA" id="ARBA00008779"/>
    </source>
</evidence>
<dbReference type="EMBL" id="FQUM01000004">
    <property type="protein sequence ID" value="SHF26382.1"/>
    <property type="molecule type" value="Genomic_DNA"/>
</dbReference>
<gene>
    <name evidence="6" type="ORF">SAMN05444274_104223</name>
</gene>
<organism evidence="6 7">
    <name type="scientific">Mariniphaga anaerophila</name>
    <dbReference type="NCBI Taxonomy" id="1484053"/>
    <lineage>
        <taxon>Bacteria</taxon>
        <taxon>Pseudomonadati</taxon>
        <taxon>Bacteroidota</taxon>
        <taxon>Bacteroidia</taxon>
        <taxon>Marinilabiliales</taxon>
        <taxon>Prolixibacteraceae</taxon>
        <taxon>Mariniphaga</taxon>
    </lineage>
</organism>
<dbReference type="PANTHER" id="PTHR42693">
    <property type="entry name" value="ARYLSULFATASE FAMILY MEMBER"/>
    <property type="match status" value="1"/>
</dbReference>
<dbReference type="PROSITE" id="PS00523">
    <property type="entry name" value="SULFATASE_1"/>
    <property type="match status" value="1"/>
</dbReference>
<dbReference type="STRING" id="1484053.SAMN05444274_104223"/>
<evidence type="ECO:0000256" key="4">
    <source>
        <dbReference type="ARBA" id="ARBA00022837"/>
    </source>
</evidence>
<dbReference type="AlphaFoldDB" id="A0A1M5A939"/>
<dbReference type="PANTHER" id="PTHR42693:SF53">
    <property type="entry name" value="ENDO-4-O-SULFATASE"/>
    <property type="match status" value="1"/>
</dbReference>
<comment type="similarity">
    <text evidence="1">Belongs to the sulfatase family.</text>
</comment>
<keyword evidence="7" id="KW-1185">Reference proteome</keyword>
<dbReference type="GO" id="GO:0046872">
    <property type="term" value="F:metal ion binding"/>
    <property type="evidence" value="ECO:0007669"/>
    <property type="project" value="UniProtKB-KW"/>
</dbReference>
<evidence type="ECO:0000256" key="2">
    <source>
        <dbReference type="ARBA" id="ARBA00022723"/>
    </source>
</evidence>
<proteinExistence type="inferred from homology"/>
<dbReference type="GO" id="GO:0004065">
    <property type="term" value="F:arylsulfatase activity"/>
    <property type="evidence" value="ECO:0007669"/>
    <property type="project" value="TreeGrafter"/>
</dbReference>
<evidence type="ECO:0000313" key="6">
    <source>
        <dbReference type="EMBL" id="SHF26382.1"/>
    </source>
</evidence>
<feature type="domain" description="Sulfatase N-terminal" evidence="5">
    <location>
        <begin position="39"/>
        <end position="386"/>
    </location>
</feature>
<keyword evidence="3" id="KW-0378">Hydrolase</keyword>
<dbReference type="InterPro" id="IPR050738">
    <property type="entry name" value="Sulfatase"/>
</dbReference>
<keyword evidence="4" id="KW-0106">Calcium</keyword>
<dbReference type="InterPro" id="IPR024607">
    <property type="entry name" value="Sulfatase_CS"/>
</dbReference>
<dbReference type="Pfam" id="PF00884">
    <property type="entry name" value="Sulfatase"/>
    <property type="match status" value="1"/>
</dbReference>
<dbReference type="OrthoDB" id="9789742at2"/>
<dbReference type="InterPro" id="IPR000917">
    <property type="entry name" value="Sulfatase_N"/>
</dbReference>
<keyword evidence="2" id="KW-0479">Metal-binding</keyword>
<dbReference type="PROSITE" id="PS00149">
    <property type="entry name" value="SULFATASE_2"/>
    <property type="match status" value="1"/>
</dbReference>
<dbReference type="Gene3D" id="3.40.720.10">
    <property type="entry name" value="Alkaline Phosphatase, subunit A"/>
    <property type="match status" value="1"/>
</dbReference>
<dbReference type="InterPro" id="IPR017850">
    <property type="entry name" value="Alkaline_phosphatase_core_sf"/>
</dbReference>
<name>A0A1M5A939_9BACT</name>
<protein>
    <submittedName>
        <fullName evidence="6">Uncharacterized sulfatase</fullName>
    </submittedName>
</protein>
<dbReference type="SUPFAM" id="SSF53649">
    <property type="entry name" value="Alkaline phosphatase-like"/>
    <property type="match status" value="1"/>
</dbReference>
<accession>A0A1M5A939</accession>
<dbReference type="Proteomes" id="UP000184164">
    <property type="component" value="Unassembled WGS sequence"/>
</dbReference>
<evidence type="ECO:0000259" key="5">
    <source>
        <dbReference type="Pfam" id="PF00884"/>
    </source>
</evidence>
<sequence>MKEEIYITNSLTYSFLFFLLLLLCNVFGIKSLAQDNKKPDILFVLTDDQAPWAFSASGDPNAITPNMDKLAKNGAVFRNAFTTTPVCSPSRVSIMTGCYASEYGIYDFIVSPTHSSLTYDSTYNAGLDPESVTFAEVLQKAGYKTGLVGKWHLGDWTTEGDKKYHPTNHGFDYFMGLVGGGVSTVDPELEVEGELRKIEGLTTDILADYAIKFIKDNSADNFLLCLNTRAPHARWLPVSESDWAPFENMDPILPNPGYPDLDIEKTKRLTREYLASTRGMDRNLGRVIDVLEELGLLKNTIIIFFSDNGYSMGHNGIEHKGNGKWITKTKPDHTENIKKGYRPNLYDNSLKVPAFVYWEGVVKPGTVIDNTVSVLDLYPTIVEIAGAELPDPKQHIIRGRSFLPLIKGTKMDNWNNDFYSEYSMINYATAFLRSYRTPEWKLVRDFMDPSRDELYHIALDPEENINLINYSSDEIKGVVDSLHQKILEQMEKINDPLLNEINVDREYYKKSR</sequence>
<evidence type="ECO:0000256" key="3">
    <source>
        <dbReference type="ARBA" id="ARBA00022801"/>
    </source>
</evidence>